<dbReference type="EMBL" id="CP023328">
    <property type="protein sequence ID" value="ATY67254.1"/>
    <property type="molecule type" value="Genomic_DNA"/>
</dbReference>
<keyword evidence="1" id="KW-0479">Metal-binding</keyword>
<dbReference type="InterPro" id="IPR013087">
    <property type="entry name" value="Znf_C2H2_type"/>
</dbReference>
<proteinExistence type="predicted"/>
<sequence>MYGCYECNACGKEFGSERAMEQHMDAKGHWPVECDLCYDTFADKEDCQAHEYSCHNHCSDCSRTFQNYNNLRMHLNSSRHRGGSVTCPFCKKSLTTATGLAHHLEMNACPKTTTNRESIYRYVRSKDPNGTISKKLLEWDGDAKYEASDRTWNGYAYDCYLCTRDFKTLPALNQHLNSAAHQQSLYHCPSPGCRDFTTLAGIINHLESETCGVARFGDVQSSVTRMIGGGGLLCL</sequence>
<keyword evidence="4" id="KW-0862">Zinc</keyword>
<dbReference type="SUPFAM" id="SSF57667">
    <property type="entry name" value="beta-beta-alpha zinc fingers"/>
    <property type="match status" value="1"/>
</dbReference>
<dbReference type="VEuPathDB" id="FungiDB:A9K55_000186"/>
<evidence type="ECO:0000256" key="4">
    <source>
        <dbReference type="ARBA" id="ARBA00022833"/>
    </source>
</evidence>
<evidence type="ECO:0000256" key="1">
    <source>
        <dbReference type="ARBA" id="ARBA00022723"/>
    </source>
</evidence>
<keyword evidence="3 5" id="KW-0863">Zinc-finger</keyword>
<name>A0A2H4SVX4_CORMI</name>
<evidence type="ECO:0000313" key="8">
    <source>
        <dbReference type="Proteomes" id="UP000323067"/>
    </source>
</evidence>
<keyword evidence="2" id="KW-0677">Repeat</keyword>
<dbReference type="OMA" id="ALDHWAP"/>
<dbReference type="VEuPathDB" id="FungiDB:CCM_07496"/>
<evidence type="ECO:0000256" key="3">
    <source>
        <dbReference type="ARBA" id="ARBA00022771"/>
    </source>
</evidence>
<dbReference type="AlphaFoldDB" id="A0A2H4SVX4"/>
<dbReference type="PANTHER" id="PTHR24409:SF295">
    <property type="entry name" value="AZ2-RELATED"/>
    <property type="match status" value="1"/>
</dbReference>
<feature type="domain" description="C2H2-type" evidence="6">
    <location>
        <begin position="5"/>
        <end position="29"/>
    </location>
</feature>
<dbReference type="PROSITE" id="PS00028">
    <property type="entry name" value="ZINC_FINGER_C2H2_1"/>
    <property type="match status" value="3"/>
</dbReference>
<gene>
    <name evidence="7" type="ORF">A9K55_000186</name>
</gene>
<dbReference type="GO" id="GO:0008270">
    <property type="term" value="F:zinc ion binding"/>
    <property type="evidence" value="ECO:0007669"/>
    <property type="project" value="UniProtKB-KW"/>
</dbReference>
<dbReference type="PROSITE" id="PS50157">
    <property type="entry name" value="ZINC_FINGER_C2H2_2"/>
    <property type="match status" value="3"/>
</dbReference>
<evidence type="ECO:0000313" key="7">
    <source>
        <dbReference type="EMBL" id="ATY67254.1"/>
    </source>
</evidence>
<feature type="domain" description="C2H2-type" evidence="6">
    <location>
        <begin position="52"/>
        <end position="85"/>
    </location>
</feature>
<organism evidence="7 8">
    <name type="scientific">Cordyceps militaris</name>
    <name type="common">Caterpillar fungus</name>
    <name type="synonym">Clavaria militaris</name>
    <dbReference type="NCBI Taxonomy" id="73501"/>
    <lineage>
        <taxon>Eukaryota</taxon>
        <taxon>Fungi</taxon>
        <taxon>Dikarya</taxon>
        <taxon>Ascomycota</taxon>
        <taxon>Pezizomycotina</taxon>
        <taxon>Sordariomycetes</taxon>
        <taxon>Hypocreomycetidae</taxon>
        <taxon>Hypocreales</taxon>
        <taxon>Cordycipitaceae</taxon>
        <taxon>Cordyceps</taxon>
    </lineage>
</organism>
<dbReference type="SMART" id="SM00355">
    <property type="entry name" value="ZnF_C2H2"/>
    <property type="match status" value="5"/>
</dbReference>
<protein>
    <submittedName>
        <fullName evidence="7">Zinc finger protein</fullName>
    </submittedName>
</protein>
<evidence type="ECO:0000256" key="2">
    <source>
        <dbReference type="ARBA" id="ARBA00022737"/>
    </source>
</evidence>
<reference evidence="7 8" key="1">
    <citation type="journal article" date="2017" name="BMC Genomics">
        <title>Chromosome level assembly and secondary metabolite potential of the parasitic fungus Cordyceps militaris.</title>
        <authorList>
            <person name="Kramer G.J."/>
            <person name="Nodwell J.R."/>
        </authorList>
    </citation>
    <scope>NUCLEOTIDE SEQUENCE [LARGE SCALE GENOMIC DNA]</scope>
    <source>
        <strain evidence="7 8">ATCC 34164</strain>
    </source>
</reference>
<feature type="domain" description="C2H2-type" evidence="6">
    <location>
        <begin position="157"/>
        <end position="181"/>
    </location>
</feature>
<dbReference type="GO" id="GO:0005634">
    <property type="term" value="C:nucleus"/>
    <property type="evidence" value="ECO:0007669"/>
    <property type="project" value="TreeGrafter"/>
</dbReference>
<dbReference type="GO" id="GO:0000981">
    <property type="term" value="F:DNA-binding transcription factor activity, RNA polymerase II-specific"/>
    <property type="evidence" value="ECO:0007669"/>
    <property type="project" value="TreeGrafter"/>
</dbReference>
<dbReference type="Gene3D" id="3.30.160.60">
    <property type="entry name" value="Classic Zinc Finger"/>
    <property type="match status" value="2"/>
</dbReference>
<dbReference type="Pfam" id="PF13912">
    <property type="entry name" value="zf-C2H2_6"/>
    <property type="match status" value="2"/>
</dbReference>
<accession>A0A2H4SVX4</accession>
<dbReference type="Proteomes" id="UP000323067">
    <property type="component" value="Chromosome i"/>
</dbReference>
<evidence type="ECO:0000259" key="6">
    <source>
        <dbReference type="PROSITE" id="PS50157"/>
    </source>
</evidence>
<dbReference type="PANTHER" id="PTHR24409">
    <property type="entry name" value="ZINC FINGER PROTEIN 142"/>
    <property type="match status" value="1"/>
</dbReference>
<dbReference type="OrthoDB" id="6077919at2759"/>
<evidence type="ECO:0000256" key="5">
    <source>
        <dbReference type="PROSITE-ProRule" id="PRU00042"/>
    </source>
</evidence>
<dbReference type="InterPro" id="IPR036236">
    <property type="entry name" value="Znf_C2H2_sf"/>
</dbReference>
<dbReference type="GO" id="GO:0000977">
    <property type="term" value="F:RNA polymerase II transcription regulatory region sequence-specific DNA binding"/>
    <property type="evidence" value="ECO:0007669"/>
    <property type="project" value="TreeGrafter"/>
</dbReference>